<keyword evidence="2" id="KW-1185">Reference proteome</keyword>
<dbReference type="EMBL" id="CP111028">
    <property type="protein sequence ID" value="WAR31894.1"/>
    <property type="molecule type" value="Genomic_DNA"/>
</dbReference>
<gene>
    <name evidence="1" type="ORF">MAR_034436</name>
</gene>
<dbReference type="Proteomes" id="UP001164746">
    <property type="component" value="Chromosome 17"/>
</dbReference>
<name>A0ABY7GED5_MYAAR</name>
<organism evidence="1 2">
    <name type="scientific">Mya arenaria</name>
    <name type="common">Soft-shell clam</name>
    <dbReference type="NCBI Taxonomy" id="6604"/>
    <lineage>
        <taxon>Eukaryota</taxon>
        <taxon>Metazoa</taxon>
        <taxon>Spiralia</taxon>
        <taxon>Lophotrochozoa</taxon>
        <taxon>Mollusca</taxon>
        <taxon>Bivalvia</taxon>
        <taxon>Autobranchia</taxon>
        <taxon>Heteroconchia</taxon>
        <taxon>Euheterodonta</taxon>
        <taxon>Imparidentia</taxon>
        <taxon>Neoheterodontei</taxon>
        <taxon>Myida</taxon>
        <taxon>Myoidea</taxon>
        <taxon>Myidae</taxon>
        <taxon>Mya</taxon>
    </lineage>
</organism>
<proteinExistence type="predicted"/>
<sequence length="335" mass="39031">MDWNTMSPSPECKHPTYYREILETINDFNLNTNDLFFTTNPTLVNQVNILPGISDHNIVEVKVLTSTKICYQKPRKIQLYKKANWEGFKQSMDTYHQEIKKYRTGTPDTPRSKTKQILKNAGLSKHQSAKVRKQLLLANVVQAQIENRRLGIKRMELDYVRGLKGGKILSKYKLGSEVSKLTVENTIYRNRRQREVERYRAHVLEFLMRDDNSRCNPGKQDKLKINGETRQTRILTDYLKNLHLKFLSENPEVKLSLASFCRLRPAHIKLTKFISRSCCLCTKHQTFALCTQALRKCGIDVPLNPEKCIEDAANIEKNERKHQPILHMGNGREFR</sequence>
<accession>A0ABY7GED5</accession>
<evidence type="ECO:0000313" key="2">
    <source>
        <dbReference type="Proteomes" id="UP001164746"/>
    </source>
</evidence>
<evidence type="ECO:0000313" key="1">
    <source>
        <dbReference type="EMBL" id="WAR31894.1"/>
    </source>
</evidence>
<reference evidence="1" key="1">
    <citation type="submission" date="2022-11" db="EMBL/GenBank/DDBJ databases">
        <title>Centuries of genome instability and evolution in soft-shell clam transmissible cancer (bioRxiv).</title>
        <authorList>
            <person name="Hart S.F.M."/>
            <person name="Yonemitsu M.A."/>
            <person name="Giersch R.M."/>
            <person name="Beal B.F."/>
            <person name="Arriagada G."/>
            <person name="Davis B.W."/>
            <person name="Ostrander E.A."/>
            <person name="Goff S.P."/>
            <person name="Metzger M.J."/>
        </authorList>
    </citation>
    <scope>NUCLEOTIDE SEQUENCE</scope>
    <source>
        <strain evidence="1">MELC-2E11</strain>
        <tissue evidence="1">Siphon/mantle</tissue>
    </source>
</reference>
<protein>
    <submittedName>
        <fullName evidence="1">Uncharacterized protein</fullName>
    </submittedName>
</protein>